<dbReference type="PANTHER" id="PTHR12815:SF18">
    <property type="entry name" value="SORTING AND ASSEMBLY MACHINERY COMPONENT 50 HOMOLOG"/>
    <property type="match status" value="1"/>
</dbReference>
<evidence type="ECO:0000256" key="4">
    <source>
        <dbReference type="ARBA" id="ARBA00022692"/>
    </source>
</evidence>
<evidence type="ECO:0000256" key="3">
    <source>
        <dbReference type="ARBA" id="ARBA00022452"/>
    </source>
</evidence>
<dbReference type="Proteomes" id="UP001203297">
    <property type="component" value="Unassembled WGS sequence"/>
</dbReference>
<dbReference type="GO" id="GO:0045040">
    <property type="term" value="P:protein insertion into mitochondrial outer membrane"/>
    <property type="evidence" value="ECO:0007669"/>
    <property type="project" value="TreeGrafter"/>
</dbReference>
<dbReference type="Pfam" id="PF01103">
    <property type="entry name" value="Omp85"/>
    <property type="match status" value="1"/>
</dbReference>
<dbReference type="EMBL" id="WTXG01000006">
    <property type="protein sequence ID" value="KAI0305258.1"/>
    <property type="molecule type" value="Genomic_DNA"/>
</dbReference>
<dbReference type="PANTHER" id="PTHR12815">
    <property type="entry name" value="SORTING AND ASSEMBLY MACHINERY SAMM50 PROTEIN FAMILY MEMBER"/>
    <property type="match status" value="1"/>
</dbReference>
<name>A0AAD4M903_9AGAM</name>
<keyword evidence="5" id="KW-0472">Membrane</keyword>
<gene>
    <name evidence="7" type="ORF">B0F90DRAFT_1809051</name>
</gene>
<keyword evidence="4" id="KW-0812">Transmembrane</keyword>
<evidence type="ECO:0000313" key="7">
    <source>
        <dbReference type="EMBL" id="KAI0305258.1"/>
    </source>
</evidence>
<dbReference type="Gene3D" id="2.40.160.50">
    <property type="entry name" value="membrane protein fhac: a member of the omp85/tpsb transporter family"/>
    <property type="match status" value="1"/>
</dbReference>
<feature type="domain" description="Bacterial surface antigen (D15)" evidence="6">
    <location>
        <begin position="103"/>
        <end position="419"/>
    </location>
</feature>
<evidence type="ECO:0000256" key="5">
    <source>
        <dbReference type="ARBA" id="ARBA00023136"/>
    </source>
</evidence>
<evidence type="ECO:0000256" key="2">
    <source>
        <dbReference type="ARBA" id="ARBA00010913"/>
    </source>
</evidence>
<organism evidence="7 8">
    <name type="scientific">Multifurca ochricompacta</name>
    <dbReference type="NCBI Taxonomy" id="376703"/>
    <lineage>
        <taxon>Eukaryota</taxon>
        <taxon>Fungi</taxon>
        <taxon>Dikarya</taxon>
        <taxon>Basidiomycota</taxon>
        <taxon>Agaricomycotina</taxon>
        <taxon>Agaricomycetes</taxon>
        <taxon>Russulales</taxon>
        <taxon>Russulaceae</taxon>
        <taxon>Multifurca</taxon>
    </lineage>
</organism>
<keyword evidence="3" id="KW-1134">Transmembrane beta strand</keyword>
<dbReference type="GO" id="GO:0005741">
    <property type="term" value="C:mitochondrial outer membrane"/>
    <property type="evidence" value="ECO:0007669"/>
    <property type="project" value="UniProtKB-SubCell"/>
</dbReference>
<comment type="similarity">
    <text evidence="2">Belongs to the SAM50/omp85 family.</text>
</comment>
<dbReference type="InterPro" id="IPR039910">
    <property type="entry name" value="D15-like"/>
</dbReference>
<evidence type="ECO:0000259" key="6">
    <source>
        <dbReference type="Pfam" id="PF01103"/>
    </source>
</evidence>
<sequence>MGHDHDHDQHARIAAVRIDGAKNTRRSFLASLVYPHIPHHSTPSSFESVLHATRDIGHYLVQSDLFQSVHALLQPSAEPGAKTGDIDIVFTTRERPRFFLKTSTEVGNNEGNASATSRIRNVFGGAETFEANVSFGTKTRRSFHATATETLRGARAVIRVRAVGAHSGQHEFGYEAVLRHIGGLKPVASLSVRRAAGTSMKSSLFHTWTRDTRDHPIFGSRGIRAHLRQELAGLGGGATFYKAEAGLHASRVLHPGLVSWLLLLSPSLSRRTNGVLHSLGSDGTASEPTLSDRFQLGGPTNMRMFRANGLGPRDAVRPDSLGGDLFWAAGASLITHLPHKPHWPVKAQAFLNAGEGAGVCSTLRSSIAAALTQPSVSAGVGLIYLFDPVRVELNFGVPLAARASDGTRRGVQVGIGLEFL</sequence>
<dbReference type="AlphaFoldDB" id="A0AAD4M903"/>
<dbReference type="InterPro" id="IPR000184">
    <property type="entry name" value="Bac_surfAg_D15"/>
</dbReference>
<evidence type="ECO:0000313" key="8">
    <source>
        <dbReference type="Proteomes" id="UP001203297"/>
    </source>
</evidence>
<keyword evidence="8" id="KW-1185">Reference proteome</keyword>
<protein>
    <submittedName>
        <fullName evidence="7">Surface antigen-domain-containing protein</fullName>
    </submittedName>
</protein>
<reference evidence="7" key="1">
    <citation type="journal article" date="2022" name="New Phytol.">
        <title>Evolutionary transition to the ectomycorrhizal habit in the genomes of a hyperdiverse lineage of mushroom-forming fungi.</title>
        <authorList>
            <person name="Looney B."/>
            <person name="Miyauchi S."/>
            <person name="Morin E."/>
            <person name="Drula E."/>
            <person name="Courty P.E."/>
            <person name="Kohler A."/>
            <person name="Kuo A."/>
            <person name="LaButti K."/>
            <person name="Pangilinan J."/>
            <person name="Lipzen A."/>
            <person name="Riley R."/>
            <person name="Andreopoulos W."/>
            <person name="He G."/>
            <person name="Johnson J."/>
            <person name="Nolan M."/>
            <person name="Tritt A."/>
            <person name="Barry K.W."/>
            <person name="Grigoriev I.V."/>
            <person name="Nagy L.G."/>
            <person name="Hibbett D."/>
            <person name="Henrissat B."/>
            <person name="Matheny P.B."/>
            <person name="Labbe J."/>
            <person name="Martin F.M."/>
        </authorList>
    </citation>
    <scope>NUCLEOTIDE SEQUENCE</scope>
    <source>
        <strain evidence="7">BPL690</strain>
    </source>
</reference>
<comment type="caution">
    <text evidence="7">The sequence shown here is derived from an EMBL/GenBank/DDBJ whole genome shotgun (WGS) entry which is preliminary data.</text>
</comment>
<comment type="subcellular location">
    <subcellularLocation>
        <location evidence="1">Mitochondrion outer membrane</location>
        <topology evidence="1">Multi-pass membrane protein</topology>
    </subcellularLocation>
</comment>
<accession>A0AAD4M903</accession>
<evidence type="ECO:0000256" key="1">
    <source>
        <dbReference type="ARBA" id="ARBA00004374"/>
    </source>
</evidence>
<proteinExistence type="inferred from homology"/>